<keyword evidence="2" id="KW-1185">Reference proteome</keyword>
<organism evidence="1 2">
    <name type="scientific">Paragonimus westermani</name>
    <dbReference type="NCBI Taxonomy" id="34504"/>
    <lineage>
        <taxon>Eukaryota</taxon>
        <taxon>Metazoa</taxon>
        <taxon>Spiralia</taxon>
        <taxon>Lophotrochozoa</taxon>
        <taxon>Platyhelminthes</taxon>
        <taxon>Trematoda</taxon>
        <taxon>Digenea</taxon>
        <taxon>Plagiorchiida</taxon>
        <taxon>Troglotremata</taxon>
        <taxon>Troglotrematidae</taxon>
        <taxon>Paragonimus</taxon>
    </lineage>
</organism>
<dbReference type="Proteomes" id="UP000324629">
    <property type="component" value="Unassembled WGS sequence"/>
</dbReference>
<gene>
    <name evidence="1" type="ORF">DEA37_0001664</name>
</gene>
<sequence length="35" mass="4031">MYMSILLVHWRYPMALLTFSLVRLVSPVGPKKSPV</sequence>
<name>A0A5J4P129_9TREM</name>
<evidence type="ECO:0000313" key="2">
    <source>
        <dbReference type="Proteomes" id="UP000324629"/>
    </source>
</evidence>
<dbReference type="AlphaFoldDB" id="A0A5J4P129"/>
<reference evidence="1 2" key="1">
    <citation type="journal article" date="2019" name="Gigascience">
        <title>Whole-genome sequence of the oriental lung fluke Paragonimus westermani.</title>
        <authorList>
            <person name="Oey H."/>
            <person name="Zakrzewski M."/>
            <person name="Narain K."/>
            <person name="Devi K.R."/>
            <person name="Agatsuma T."/>
            <person name="Nawaratna S."/>
            <person name="Gobert G.N."/>
            <person name="Jones M.K."/>
            <person name="Ragan M.A."/>
            <person name="McManus D.P."/>
            <person name="Krause L."/>
        </authorList>
    </citation>
    <scope>NUCLEOTIDE SEQUENCE [LARGE SCALE GENOMIC DNA]</scope>
    <source>
        <strain evidence="1 2">IND2009</strain>
    </source>
</reference>
<proteinExistence type="predicted"/>
<protein>
    <submittedName>
        <fullName evidence="1">Uncharacterized protein</fullName>
    </submittedName>
</protein>
<evidence type="ECO:0000313" key="1">
    <source>
        <dbReference type="EMBL" id="KAA3681048.1"/>
    </source>
</evidence>
<accession>A0A5J4P129</accession>
<comment type="caution">
    <text evidence="1">The sequence shown here is derived from an EMBL/GenBank/DDBJ whole genome shotgun (WGS) entry which is preliminary data.</text>
</comment>
<dbReference type="EMBL" id="QNGE01000293">
    <property type="protein sequence ID" value="KAA3681048.1"/>
    <property type="molecule type" value="Genomic_DNA"/>
</dbReference>